<protein>
    <submittedName>
        <fullName evidence="2">Uncharacterized protein</fullName>
    </submittedName>
</protein>
<name>A0A4U0RGE3_9ACTN</name>
<evidence type="ECO:0000313" key="2">
    <source>
        <dbReference type="EMBL" id="TJZ94603.1"/>
    </source>
</evidence>
<reference evidence="2 3" key="1">
    <citation type="submission" date="2019-04" db="EMBL/GenBank/DDBJ databases">
        <title>Streptomyces oryziradicis sp. nov., a novel actinomycete isolated from rhizosphere soil of rice (Oryza sativa L.).</title>
        <authorList>
            <person name="Li C."/>
        </authorList>
    </citation>
    <scope>NUCLEOTIDE SEQUENCE [LARGE SCALE GENOMIC DNA]</scope>
    <source>
        <strain evidence="2 3">NEAU-C40</strain>
    </source>
</reference>
<comment type="caution">
    <text evidence="2">The sequence shown here is derived from an EMBL/GenBank/DDBJ whole genome shotgun (WGS) entry which is preliminary data.</text>
</comment>
<dbReference type="AlphaFoldDB" id="A0A4U0RGE3"/>
<sequence>MRLTKTDPYGRSTDVVRITAQDDPAYPVAAWRAWRAVLEAHDQHHTGPLLRRIDRHGRLGGTGRCAGRQPSTGPGRSGRGRCATWCATARPRPGWCAD</sequence>
<evidence type="ECO:0000256" key="1">
    <source>
        <dbReference type="SAM" id="MobiDB-lite"/>
    </source>
</evidence>
<dbReference type="EMBL" id="SUMC01000210">
    <property type="protein sequence ID" value="TJZ94603.1"/>
    <property type="molecule type" value="Genomic_DNA"/>
</dbReference>
<gene>
    <name evidence="2" type="ORF">FCI23_53330</name>
</gene>
<dbReference type="Proteomes" id="UP000305778">
    <property type="component" value="Unassembled WGS sequence"/>
</dbReference>
<proteinExistence type="predicted"/>
<dbReference type="RefSeq" id="WP_211265881.1">
    <property type="nucleotide sequence ID" value="NZ_SUMC01000210.1"/>
</dbReference>
<feature type="region of interest" description="Disordered" evidence="1">
    <location>
        <begin position="49"/>
        <end position="81"/>
    </location>
</feature>
<organism evidence="2 3">
    <name type="scientific">Actinacidiphila oryziradicis</name>
    <dbReference type="NCBI Taxonomy" id="2571141"/>
    <lineage>
        <taxon>Bacteria</taxon>
        <taxon>Bacillati</taxon>
        <taxon>Actinomycetota</taxon>
        <taxon>Actinomycetes</taxon>
        <taxon>Kitasatosporales</taxon>
        <taxon>Streptomycetaceae</taxon>
        <taxon>Actinacidiphila</taxon>
    </lineage>
</organism>
<keyword evidence="3" id="KW-1185">Reference proteome</keyword>
<accession>A0A4U0RGE3</accession>
<evidence type="ECO:0000313" key="3">
    <source>
        <dbReference type="Proteomes" id="UP000305778"/>
    </source>
</evidence>